<dbReference type="PANTHER" id="PTHR36454:SF1">
    <property type="entry name" value="DUF1015 DOMAIN-CONTAINING PROTEIN"/>
    <property type="match status" value="1"/>
</dbReference>
<comment type="caution">
    <text evidence="1">The sequence shown here is derived from an EMBL/GenBank/DDBJ whole genome shotgun (WGS) entry which is preliminary data.</text>
</comment>
<dbReference type="EMBL" id="LGCK01000010">
    <property type="protein sequence ID" value="KPL71904.1"/>
    <property type="molecule type" value="Genomic_DNA"/>
</dbReference>
<keyword evidence="2" id="KW-1185">Reference proteome</keyword>
<sequence>MHTFPSVGLQIPDILIPKSGIDLQKWAVIACDQFTSQPEYWEEVKKIVGDSPSTLNLILPEVFLGKEDEQSRIESTYYHMQAYLQQSVFASFEGMIAVERTVGSAKRKGLILALDLEKYDFNRGSQTMIRATEGTILDRLPPRIKIRQKASLELPHILVLIDDPEKTVIEPVIEAVESTPTVYDFDLMLESGHIRGWKVTNPQIEEALVAALENLAKPANFQKKYRVGPEKGVLLYAVGDGNHSLATAKSVWEMNKAKLGMDHPSRYALIELENLHDPALVFEPIHRILAGANPETVLAGMHAFYGARLKTETVDSMQTMKTKIKEHSGFSQCFGMLTADNFLVAEVMQPESNLPVGTLQAFLDSWLKTANTVKIDYVHGDDVLSNLSAQPSHVGFYLPAMSKGELFRTVILDGALPRKTFSMGEAREKRFYLEARKITK</sequence>
<dbReference type="OrthoDB" id="6396832at2"/>
<dbReference type="PANTHER" id="PTHR36454">
    <property type="entry name" value="LMO2823 PROTEIN"/>
    <property type="match status" value="1"/>
</dbReference>
<organism evidence="1 2">
    <name type="scientific">Leptolinea tardivitalis</name>
    <dbReference type="NCBI Taxonomy" id="229920"/>
    <lineage>
        <taxon>Bacteria</taxon>
        <taxon>Bacillati</taxon>
        <taxon>Chloroflexota</taxon>
        <taxon>Anaerolineae</taxon>
        <taxon>Anaerolineales</taxon>
        <taxon>Anaerolineaceae</taxon>
        <taxon>Leptolinea</taxon>
    </lineage>
</organism>
<proteinExistence type="predicted"/>
<dbReference type="STRING" id="229920.ADM99_10910"/>
<evidence type="ECO:0008006" key="3">
    <source>
        <dbReference type="Google" id="ProtNLM"/>
    </source>
</evidence>
<protein>
    <recommendedName>
        <fullName evidence="3">DUF1015 domain-containing protein</fullName>
    </recommendedName>
</protein>
<dbReference type="Proteomes" id="UP000050430">
    <property type="component" value="Unassembled WGS sequence"/>
</dbReference>
<dbReference type="AlphaFoldDB" id="A0A0P6WSG8"/>
<evidence type="ECO:0000313" key="1">
    <source>
        <dbReference type="EMBL" id="KPL71904.1"/>
    </source>
</evidence>
<name>A0A0P6WSG8_9CHLR</name>
<gene>
    <name evidence="1" type="ORF">ADM99_10910</name>
</gene>
<dbReference type="PATRIC" id="fig|229920.5.peg.2098"/>
<evidence type="ECO:0000313" key="2">
    <source>
        <dbReference type="Proteomes" id="UP000050430"/>
    </source>
</evidence>
<accession>A0A0P6WSG8</accession>
<dbReference type="InterPro" id="IPR008323">
    <property type="entry name" value="UCP033563"/>
</dbReference>
<dbReference type="RefSeq" id="WP_062420577.1">
    <property type="nucleotide sequence ID" value="NZ_BBYA01000002.1"/>
</dbReference>
<reference evidence="1 2" key="1">
    <citation type="submission" date="2015-07" db="EMBL/GenBank/DDBJ databases">
        <title>Genome sequence of Leptolinea tardivitalis DSM 16556.</title>
        <authorList>
            <person name="Hemp J."/>
            <person name="Ward L.M."/>
            <person name="Pace L.A."/>
            <person name="Fischer W.W."/>
        </authorList>
    </citation>
    <scope>NUCLEOTIDE SEQUENCE [LARGE SCALE GENOMIC DNA]</scope>
    <source>
        <strain evidence="1 2">YMTK-2</strain>
    </source>
</reference>
<dbReference type="Pfam" id="PF06245">
    <property type="entry name" value="DUF1015"/>
    <property type="match status" value="1"/>
</dbReference>